<accession>A0A6A5VPZ7</accession>
<feature type="transmembrane region" description="Helical" evidence="1">
    <location>
        <begin position="488"/>
        <end position="511"/>
    </location>
</feature>
<dbReference type="PANTHER" id="PTHR35043:SF7">
    <property type="entry name" value="TRANSCRIPTION FACTOR DOMAIN-CONTAINING PROTEIN"/>
    <property type="match status" value="1"/>
</dbReference>
<dbReference type="AlphaFoldDB" id="A0A6A5VPZ7"/>
<gene>
    <name evidence="3" type="ORF">BU23DRAFT_636920</name>
</gene>
<organism evidence="3 4">
    <name type="scientific">Bimuria novae-zelandiae CBS 107.79</name>
    <dbReference type="NCBI Taxonomy" id="1447943"/>
    <lineage>
        <taxon>Eukaryota</taxon>
        <taxon>Fungi</taxon>
        <taxon>Dikarya</taxon>
        <taxon>Ascomycota</taxon>
        <taxon>Pezizomycotina</taxon>
        <taxon>Dothideomycetes</taxon>
        <taxon>Pleosporomycetidae</taxon>
        <taxon>Pleosporales</taxon>
        <taxon>Massarineae</taxon>
        <taxon>Didymosphaeriaceae</taxon>
        <taxon>Bimuria</taxon>
    </lineage>
</organism>
<protein>
    <recommendedName>
        <fullName evidence="5">Ferric oxidoreductase domain-containing protein</fullName>
    </recommendedName>
</protein>
<feature type="chain" id="PRO_5025527115" description="Ferric oxidoreductase domain-containing protein" evidence="2">
    <location>
        <begin position="18"/>
        <end position="617"/>
    </location>
</feature>
<keyword evidence="4" id="KW-1185">Reference proteome</keyword>
<evidence type="ECO:0008006" key="5">
    <source>
        <dbReference type="Google" id="ProtNLM"/>
    </source>
</evidence>
<dbReference type="Proteomes" id="UP000800036">
    <property type="component" value="Unassembled WGS sequence"/>
</dbReference>
<sequence>MVFLLCGIVYHITQIAAVPLRIEQTTTLPATNQTVLHHDFAQSWVGNSPVRSSWEIIYACLSALITCFSSFVHINPPAHNERTRDILGRKVKWTIVAILVPEIVVLNAWLQWKRAVTLRKNLLASQVHFKESELNVPFIDFEPSQSYCFLVVNGGLVINTSQIHDTINRMTLTPAAVSKLADIGIFIHVSDQQISELQSIDGLGRTIAVWQICWLFVTVIGRAARHLPISLLELNTVINIAFALCLNLICWNNPAKNMSHPLVVLEEERYQNVLAAMLMATKTTKYTVTAEGGVSGKLQYLSEFDYLRLHARSSAPALDSDKAQPSKSSKRLLVVRTGSVVHNESLVESTEEILSSAPQEMNGRFDSPWPLSGRTLGVSLTALPSIISQGPESTRILLGQTPPELSFTPYLDAFARGAYLTLSSKDVHRWSLASSALLDPSHSRIVQTRIKLNPRSTASYLLNCLVPRAPTFGVFRRETVYLDMNVKMIVYITLALALHGAFHLTAWNWVFPTVIEKLLWKIFSFGLIAGILPVVPLLYYFKRLHRTAKQNPRKYSRRVVKYQTWLFQTSHYIAIAWIVFLGMCSVYLFLASFLALRRSPSGVYARLVWSSYLPSFS</sequence>
<keyword evidence="2" id="KW-0732">Signal</keyword>
<dbReference type="OrthoDB" id="3061561at2759"/>
<keyword evidence="1" id="KW-1133">Transmembrane helix</keyword>
<dbReference type="EMBL" id="ML976657">
    <property type="protein sequence ID" value="KAF1979733.1"/>
    <property type="molecule type" value="Genomic_DNA"/>
</dbReference>
<feature type="transmembrane region" description="Helical" evidence="1">
    <location>
        <begin position="518"/>
        <end position="541"/>
    </location>
</feature>
<proteinExistence type="predicted"/>
<name>A0A6A5VPZ7_9PLEO</name>
<keyword evidence="1" id="KW-0472">Membrane</keyword>
<evidence type="ECO:0000313" key="4">
    <source>
        <dbReference type="Proteomes" id="UP000800036"/>
    </source>
</evidence>
<feature type="transmembrane region" description="Helical" evidence="1">
    <location>
        <begin position="572"/>
        <end position="596"/>
    </location>
</feature>
<evidence type="ECO:0000256" key="2">
    <source>
        <dbReference type="SAM" id="SignalP"/>
    </source>
</evidence>
<evidence type="ECO:0000256" key="1">
    <source>
        <dbReference type="SAM" id="Phobius"/>
    </source>
</evidence>
<feature type="signal peptide" evidence="2">
    <location>
        <begin position="1"/>
        <end position="17"/>
    </location>
</feature>
<reference evidence="3" key="1">
    <citation type="journal article" date="2020" name="Stud. Mycol.">
        <title>101 Dothideomycetes genomes: a test case for predicting lifestyles and emergence of pathogens.</title>
        <authorList>
            <person name="Haridas S."/>
            <person name="Albert R."/>
            <person name="Binder M."/>
            <person name="Bloem J."/>
            <person name="Labutti K."/>
            <person name="Salamov A."/>
            <person name="Andreopoulos B."/>
            <person name="Baker S."/>
            <person name="Barry K."/>
            <person name="Bills G."/>
            <person name="Bluhm B."/>
            <person name="Cannon C."/>
            <person name="Castanera R."/>
            <person name="Culley D."/>
            <person name="Daum C."/>
            <person name="Ezra D."/>
            <person name="Gonzalez J."/>
            <person name="Henrissat B."/>
            <person name="Kuo A."/>
            <person name="Liang C."/>
            <person name="Lipzen A."/>
            <person name="Lutzoni F."/>
            <person name="Magnuson J."/>
            <person name="Mondo S."/>
            <person name="Nolan M."/>
            <person name="Ohm R."/>
            <person name="Pangilinan J."/>
            <person name="Park H.-J."/>
            <person name="Ramirez L."/>
            <person name="Alfaro M."/>
            <person name="Sun H."/>
            <person name="Tritt A."/>
            <person name="Yoshinaga Y."/>
            <person name="Zwiers L.-H."/>
            <person name="Turgeon B."/>
            <person name="Goodwin S."/>
            <person name="Spatafora J."/>
            <person name="Crous P."/>
            <person name="Grigoriev I."/>
        </authorList>
    </citation>
    <scope>NUCLEOTIDE SEQUENCE</scope>
    <source>
        <strain evidence="3">CBS 107.79</strain>
    </source>
</reference>
<evidence type="ECO:0000313" key="3">
    <source>
        <dbReference type="EMBL" id="KAF1979733.1"/>
    </source>
</evidence>
<keyword evidence="1" id="KW-0812">Transmembrane</keyword>
<dbReference type="PANTHER" id="PTHR35043">
    <property type="entry name" value="TRANSCRIPTION FACTOR DOMAIN-CONTAINING PROTEIN"/>
    <property type="match status" value="1"/>
</dbReference>